<sequence>MCVSSPFAWRMEKEAGMQSDDDESGRMRVSVASTVMGGEVEDGAVAPARTAVQAREDRPTSYSGHGDALL</sequence>
<name>B7QED5_IXOSC</name>
<dbReference type="Proteomes" id="UP000001555">
    <property type="component" value="Unassembled WGS sequence"/>
</dbReference>
<dbReference type="PaxDb" id="6945-B7QED5"/>
<gene>
    <name evidence="2" type="ORF">IscW_ISCW012151</name>
</gene>
<dbReference type="EMBL" id="DS920736">
    <property type="protein sequence ID" value="EEC17207.1"/>
    <property type="molecule type" value="Genomic_DNA"/>
</dbReference>
<dbReference type="InParanoid" id="B7QED5"/>
<evidence type="ECO:0000313" key="2">
    <source>
        <dbReference type="EMBL" id="EEC17207.1"/>
    </source>
</evidence>
<keyword evidence="4" id="KW-1185">Reference proteome</keyword>
<evidence type="ECO:0000313" key="3">
    <source>
        <dbReference type="EnsemblMetazoa" id="ISCW012151-PA"/>
    </source>
</evidence>
<organism>
    <name type="scientific">Ixodes scapularis</name>
    <name type="common">Black-legged tick</name>
    <name type="synonym">Deer tick</name>
    <dbReference type="NCBI Taxonomy" id="6945"/>
    <lineage>
        <taxon>Eukaryota</taxon>
        <taxon>Metazoa</taxon>
        <taxon>Ecdysozoa</taxon>
        <taxon>Arthropoda</taxon>
        <taxon>Chelicerata</taxon>
        <taxon>Arachnida</taxon>
        <taxon>Acari</taxon>
        <taxon>Parasitiformes</taxon>
        <taxon>Ixodida</taxon>
        <taxon>Ixodoidea</taxon>
        <taxon>Ixodidae</taxon>
        <taxon>Ixodinae</taxon>
        <taxon>Ixodes</taxon>
    </lineage>
</organism>
<reference evidence="2 4" key="1">
    <citation type="submission" date="2008-03" db="EMBL/GenBank/DDBJ databases">
        <title>Annotation of Ixodes scapularis.</title>
        <authorList>
            <consortium name="Ixodes scapularis Genome Project Consortium"/>
            <person name="Caler E."/>
            <person name="Hannick L.I."/>
            <person name="Bidwell S."/>
            <person name="Joardar V."/>
            <person name="Thiagarajan M."/>
            <person name="Amedeo P."/>
            <person name="Galinsky K.J."/>
            <person name="Schobel S."/>
            <person name="Inman J."/>
            <person name="Hostetler J."/>
            <person name="Miller J."/>
            <person name="Hammond M."/>
            <person name="Megy K."/>
            <person name="Lawson D."/>
            <person name="Kodira C."/>
            <person name="Sutton G."/>
            <person name="Meyer J."/>
            <person name="Hill C.A."/>
            <person name="Birren B."/>
            <person name="Nene V."/>
            <person name="Collins F."/>
            <person name="Alarcon-Chaidez F."/>
            <person name="Wikel S."/>
            <person name="Strausberg R."/>
        </authorList>
    </citation>
    <scope>NUCLEOTIDE SEQUENCE [LARGE SCALE GENOMIC DNA]</scope>
    <source>
        <strain evidence="4">Wikel</strain>
        <strain evidence="2">Wikel colony</strain>
    </source>
</reference>
<dbReference type="HOGENOM" id="CLU_2760655_0_0_1"/>
<feature type="region of interest" description="Disordered" evidence="1">
    <location>
        <begin position="43"/>
        <end position="70"/>
    </location>
</feature>
<evidence type="ECO:0000313" key="4">
    <source>
        <dbReference type="Proteomes" id="UP000001555"/>
    </source>
</evidence>
<reference evidence="3" key="2">
    <citation type="submission" date="2020-05" db="UniProtKB">
        <authorList>
            <consortium name="EnsemblMetazoa"/>
        </authorList>
    </citation>
    <scope>IDENTIFICATION</scope>
    <source>
        <strain evidence="3">wikel</strain>
    </source>
</reference>
<dbReference type="EMBL" id="ABJB010161454">
    <property type="status" value="NOT_ANNOTATED_CDS"/>
    <property type="molecule type" value="Genomic_DNA"/>
</dbReference>
<dbReference type="AlphaFoldDB" id="B7QED5"/>
<dbReference type="EMBL" id="ABJB010138399">
    <property type="status" value="NOT_ANNOTATED_CDS"/>
    <property type="molecule type" value="Genomic_DNA"/>
</dbReference>
<accession>B7QED5</accession>
<dbReference type="VEuPathDB" id="VectorBase:ISCW012151"/>
<protein>
    <submittedName>
        <fullName evidence="2 3">Uncharacterized protein</fullName>
    </submittedName>
</protein>
<proteinExistence type="predicted"/>
<evidence type="ECO:0000256" key="1">
    <source>
        <dbReference type="SAM" id="MobiDB-lite"/>
    </source>
</evidence>
<dbReference type="EnsemblMetazoa" id="ISCW012151-RA">
    <property type="protein sequence ID" value="ISCW012151-PA"/>
    <property type="gene ID" value="ISCW012151"/>
</dbReference>
<dbReference type="EMBL" id="ABJB010342416">
    <property type="status" value="NOT_ANNOTATED_CDS"/>
    <property type="molecule type" value="Genomic_DNA"/>
</dbReference>
<dbReference type="VEuPathDB" id="VectorBase:ISCI012151"/>